<evidence type="ECO:0000256" key="1">
    <source>
        <dbReference type="ARBA" id="ARBA00004167"/>
    </source>
</evidence>
<evidence type="ECO:0000256" key="4">
    <source>
        <dbReference type="ARBA" id="ARBA00022989"/>
    </source>
</evidence>
<evidence type="ECO:0000256" key="2">
    <source>
        <dbReference type="ARBA" id="ARBA00010265"/>
    </source>
</evidence>
<keyword evidence="8" id="KW-1185">Reference proteome</keyword>
<name>A0A975G2R3_9CAUL</name>
<organism evidence="7 8">
    <name type="scientific">Phenylobacterium montanum</name>
    <dbReference type="NCBI Taxonomy" id="2823693"/>
    <lineage>
        <taxon>Bacteria</taxon>
        <taxon>Pseudomonadati</taxon>
        <taxon>Pseudomonadota</taxon>
        <taxon>Alphaproteobacteria</taxon>
        <taxon>Caulobacterales</taxon>
        <taxon>Caulobacteraceae</taxon>
        <taxon>Phenylobacterium</taxon>
    </lineage>
</organism>
<evidence type="ECO:0000313" key="8">
    <source>
        <dbReference type="Proteomes" id="UP000676409"/>
    </source>
</evidence>
<dbReference type="CDD" id="cd16429">
    <property type="entry name" value="VirB10"/>
    <property type="match status" value="1"/>
</dbReference>
<dbReference type="GO" id="GO:0016020">
    <property type="term" value="C:membrane"/>
    <property type="evidence" value="ECO:0007669"/>
    <property type="project" value="UniProtKB-SubCell"/>
</dbReference>
<feature type="compositionally biased region" description="Low complexity" evidence="6">
    <location>
        <begin position="152"/>
        <end position="165"/>
    </location>
</feature>
<reference evidence="7" key="1">
    <citation type="submission" date="2021-04" db="EMBL/GenBank/DDBJ databases">
        <title>The complete genome sequence of Caulobacter sp. S6.</title>
        <authorList>
            <person name="Tang Y."/>
            <person name="Ouyang W."/>
            <person name="Liu Q."/>
            <person name="Huang B."/>
            <person name="Guo Z."/>
            <person name="Lei P."/>
        </authorList>
    </citation>
    <scope>NUCLEOTIDE SEQUENCE</scope>
    <source>
        <strain evidence="7">S6</strain>
    </source>
</reference>
<gene>
    <name evidence="7" type="ORF">KCG34_08075</name>
</gene>
<dbReference type="InterPro" id="IPR042217">
    <property type="entry name" value="T4SS_VirB10/TrbI"/>
</dbReference>
<dbReference type="Pfam" id="PF03743">
    <property type="entry name" value="TrbI"/>
    <property type="match status" value="1"/>
</dbReference>
<evidence type="ECO:0000256" key="5">
    <source>
        <dbReference type="ARBA" id="ARBA00023136"/>
    </source>
</evidence>
<keyword evidence="3" id="KW-0812">Transmembrane</keyword>
<dbReference type="KEGG" id="caul:KCG34_08075"/>
<comment type="subcellular location">
    <subcellularLocation>
        <location evidence="1">Membrane</location>
        <topology evidence="1">Single-pass membrane protein</topology>
    </subcellularLocation>
</comment>
<dbReference type="AlphaFoldDB" id="A0A975G2R3"/>
<feature type="region of interest" description="Disordered" evidence="6">
    <location>
        <begin position="113"/>
        <end position="175"/>
    </location>
</feature>
<protein>
    <submittedName>
        <fullName evidence="7">TrbI/VirB10 family protein</fullName>
    </submittedName>
</protein>
<comment type="similarity">
    <text evidence="2">Belongs to the TrbI/VirB10 family.</text>
</comment>
<dbReference type="RefSeq" id="WP_211939867.1">
    <property type="nucleotide sequence ID" value="NZ_CP073078.1"/>
</dbReference>
<dbReference type="InterPro" id="IPR005498">
    <property type="entry name" value="T4SS_VirB10/TraB/TrbI"/>
</dbReference>
<evidence type="ECO:0000256" key="3">
    <source>
        <dbReference type="ARBA" id="ARBA00022692"/>
    </source>
</evidence>
<dbReference type="Proteomes" id="UP000676409">
    <property type="component" value="Chromosome"/>
</dbReference>
<dbReference type="Gene3D" id="2.40.128.260">
    <property type="entry name" value="Type IV secretion system, VirB10/TraB/TrbI"/>
    <property type="match status" value="1"/>
</dbReference>
<keyword evidence="5" id="KW-0472">Membrane</keyword>
<keyword evidence="4" id="KW-1133">Transmembrane helix</keyword>
<evidence type="ECO:0000256" key="6">
    <source>
        <dbReference type="SAM" id="MobiDB-lite"/>
    </source>
</evidence>
<sequence>MSGPGQPQGDDVEALRPVVAASRPQRGGVLLMASAGALGLAAFLWLSHQRTPAPAGHAAKPGAVQIAALDPPPGLDLAEAAARGIATTSPAAPPAPPIAFGTPVAQPSLALGKQATSPTAAELAGEADQQQRLRSPALIVDLAPPGEGGSAGAAAAGAPQGSAKSETGKAADKAARLSGDEQFAARIGGAEPDQAHATLLGDTAHVVPQGAIIPAVLETALNSDLPGFARAVVSRDVRGFDGSTVLIPRGSRLIGQYKSGVAQGQSRAFVIWTRLIRPDGASIQIGSPAADTLGRTGLQGAVDRHFIERFSNSVLLSVVDAGVASLFRGPNTQILVGSSQEAAGLAATIATPAAIAPTIKVPQGAPVRVFVAKDLDFSTASGAKP</sequence>
<feature type="compositionally biased region" description="Basic and acidic residues" evidence="6">
    <location>
        <begin position="166"/>
        <end position="175"/>
    </location>
</feature>
<proteinExistence type="inferred from homology"/>
<evidence type="ECO:0000313" key="7">
    <source>
        <dbReference type="EMBL" id="QUD89815.1"/>
    </source>
</evidence>
<accession>A0A975G2R3</accession>
<dbReference type="EMBL" id="CP073078">
    <property type="protein sequence ID" value="QUD89815.1"/>
    <property type="molecule type" value="Genomic_DNA"/>
</dbReference>